<reference evidence="3" key="1">
    <citation type="submission" date="2017-06" db="EMBL/GenBank/DDBJ databases">
        <title>FDA dAtabase for Regulatory Grade micrObial Sequences (FDA-ARGOS): Supporting development and validation of Infectious Disease Dx tests.</title>
        <authorList>
            <person name="Minogue T."/>
            <person name="Wolcott M."/>
            <person name="Wasieloski L."/>
            <person name="Aguilar W."/>
            <person name="Moore D."/>
            <person name="Tallon L."/>
            <person name="Sadzewicz L."/>
            <person name="Sengamalay N."/>
            <person name="Ott S."/>
            <person name="Godinez A."/>
            <person name="Nagaraj S."/>
            <person name="Nadendla S."/>
            <person name="Geyer C."/>
            <person name="Sichtig H."/>
        </authorList>
    </citation>
    <scope>NUCLEOTIDE SEQUENCE [LARGE SCALE GENOMIC DNA]</scope>
    <source>
        <strain evidence="3">FDAARGOS_289</strain>
    </source>
</reference>
<dbReference type="Proteomes" id="UP000197050">
    <property type="component" value="Chromosome"/>
</dbReference>
<evidence type="ECO:0000256" key="1">
    <source>
        <dbReference type="SAM" id="MobiDB-lite"/>
    </source>
</evidence>
<dbReference type="GeneID" id="34016486"/>
<evidence type="ECO:0000313" key="2">
    <source>
        <dbReference type="EMBL" id="ASE38165.1"/>
    </source>
</evidence>
<dbReference type="AlphaFoldDB" id="A0A1Z3U4F8"/>
<sequence>MNIFDFVTQEEIDALPEDARAAFGEIVRIASSRLTGEVSRHDVDDNNGWEAINEARHGFMNTLIGVAKSYDVEPFASLEIPDIKDFGPDDHRRFKARLDHYMAQLVIGNSLRGQRASVRIADNVKDDIRGYIHGLKGAIDASDLSEGKKASLRSKLAAFEAELDKRRVNLMALTYLIVDLLGQPGAVWASYELVQALANKTITAVHDQKSIEDEERALALPAPIKQITDARIATPPPPPPRPVGPRESYDLNDDIPF</sequence>
<feature type="compositionally biased region" description="Pro residues" evidence="1">
    <location>
        <begin position="234"/>
        <end position="243"/>
    </location>
</feature>
<organism evidence="2 3">
    <name type="scientific">Brevundimonas vesicularis</name>
    <name type="common">Pseudomonas vesicularis</name>
    <dbReference type="NCBI Taxonomy" id="41276"/>
    <lineage>
        <taxon>Bacteria</taxon>
        <taxon>Pseudomonadati</taxon>
        <taxon>Pseudomonadota</taxon>
        <taxon>Alphaproteobacteria</taxon>
        <taxon>Caulobacterales</taxon>
        <taxon>Caulobacteraceae</taxon>
        <taxon>Brevundimonas</taxon>
    </lineage>
</organism>
<feature type="region of interest" description="Disordered" evidence="1">
    <location>
        <begin position="226"/>
        <end position="257"/>
    </location>
</feature>
<evidence type="ECO:0000313" key="3">
    <source>
        <dbReference type="Proteomes" id="UP000197050"/>
    </source>
</evidence>
<dbReference type="KEGG" id="bvc:CEP68_00810"/>
<proteinExistence type="predicted"/>
<protein>
    <submittedName>
        <fullName evidence="2">Uncharacterized protein</fullName>
    </submittedName>
</protein>
<accession>A0A1Z3U4F8</accession>
<gene>
    <name evidence="2" type="ORF">CEP68_00810</name>
</gene>
<name>A0A1Z3U4F8_BREVE</name>
<dbReference type="EMBL" id="CP022048">
    <property type="protein sequence ID" value="ASE38165.1"/>
    <property type="molecule type" value="Genomic_DNA"/>
</dbReference>
<dbReference type="RefSeq" id="WP_088582153.1">
    <property type="nucleotide sequence ID" value="NZ_CP022048.2"/>
</dbReference>